<reference evidence="2 3" key="1">
    <citation type="submission" date="2024-05" db="EMBL/GenBank/DDBJ databases">
        <title>Culex pipiens pipiens assembly and annotation.</title>
        <authorList>
            <person name="Alout H."/>
            <person name="Durand T."/>
        </authorList>
    </citation>
    <scope>NUCLEOTIDE SEQUENCE [LARGE SCALE GENOMIC DNA]</scope>
    <source>
        <strain evidence="2">HA-2024</strain>
        <tissue evidence="2">Whole body</tissue>
    </source>
</reference>
<dbReference type="Proteomes" id="UP001562425">
    <property type="component" value="Unassembled WGS sequence"/>
</dbReference>
<evidence type="ECO:0000313" key="3">
    <source>
        <dbReference type="Proteomes" id="UP001562425"/>
    </source>
</evidence>
<keyword evidence="3" id="KW-1185">Reference proteome</keyword>
<keyword evidence="1" id="KW-0732">Signal</keyword>
<comment type="caution">
    <text evidence="2">The sequence shown here is derived from an EMBL/GenBank/DDBJ whole genome shotgun (WGS) entry which is preliminary data.</text>
</comment>
<dbReference type="AlphaFoldDB" id="A0ABD1D7F8"/>
<name>A0ABD1D7F8_CULPP</name>
<protein>
    <submittedName>
        <fullName evidence="2">Uncharacterized protein</fullName>
    </submittedName>
</protein>
<accession>A0ABD1D7F8</accession>
<gene>
    <name evidence="2" type="ORF">pipiens_011524</name>
</gene>
<sequence>MKLLAFLAVLLMGLSLVMVPGSASPADCPQVTRKPRNATTYKITSDMLQMIQDLASGYSLVSRQFCAKEERTSEKCKSVILVIFSVENWEA</sequence>
<feature type="signal peptide" evidence="1">
    <location>
        <begin position="1"/>
        <end position="23"/>
    </location>
</feature>
<organism evidence="2 3">
    <name type="scientific">Culex pipiens pipiens</name>
    <name type="common">Northern house mosquito</name>
    <dbReference type="NCBI Taxonomy" id="38569"/>
    <lineage>
        <taxon>Eukaryota</taxon>
        <taxon>Metazoa</taxon>
        <taxon>Ecdysozoa</taxon>
        <taxon>Arthropoda</taxon>
        <taxon>Hexapoda</taxon>
        <taxon>Insecta</taxon>
        <taxon>Pterygota</taxon>
        <taxon>Neoptera</taxon>
        <taxon>Endopterygota</taxon>
        <taxon>Diptera</taxon>
        <taxon>Nematocera</taxon>
        <taxon>Culicoidea</taxon>
        <taxon>Culicidae</taxon>
        <taxon>Culicinae</taxon>
        <taxon>Culicini</taxon>
        <taxon>Culex</taxon>
        <taxon>Culex</taxon>
    </lineage>
</organism>
<evidence type="ECO:0000256" key="1">
    <source>
        <dbReference type="SAM" id="SignalP"/>
    </source>
</evidence>
<proteinExistence type="predicted"/>
<dbReference type="EMBL" id="JBEHCU010007322">
    <property type="protein sequence ID" value="KAL1395047.1"/>
    <property type="molecule type" value="Genomic_DNA"/>
</dbReference>
<evidence type="ECO:0000313" key="2">
    <source>
        <dbReference type="EMBL" id="KAL1395047.1"/>
    </source>
</evidence>
<feature type="chain" id="PRO_5044865439" evidence="1">
    <location>
        <begin position="24"/>
        <end position="91"/>
    </location>
</feature>